<dbReference type="EMBL" id="GBRH01192613">
    <property type="protein sequence ID" value="JAE05283.1"/>
    <property type="molecule type" value="Transcribed_RNA"/>
</dbReference>
<proteinExistence type="predicted"/>
<evidence type="ECO:0000313" key="1">
    <source>
        <dbReference type="EMBL" id="JAE05283.1"/>
    </source>
</evidence>
<sequence>MRFELMQIKSSSSYARLNMRPLPHCCTGCCHSKYHKVSVF</sequence>
<dbReference type="AlphaFoldDB" id="A0A0A9FAH7"/>
<organism evidence="1">
    <name type="scientific">Arundo donax</name>
    <name type="common">Giant reed</name>
    <name type="synonym">Donax arundinaceus</name>
    <dbReference type="NCBI Taxonomy" id="35708"/>
    <lineage>
        <taxon>Eukaryota</taxon>
        <taxon>Viridiplantae</taxon>
        <taxon>Streptophyta</taxon>
        <taxon>Embryophyta</taxon>
        <taxon>Tracheophyta</taxon>
        <taxon>Spermatophyta</taxon>
        <taxon>Magnoliopsida</taxon>
        <taxon>Liliopsida</taxon>
        <taxon>Poales</taxon>
        <taxon>Poaceae</taxon>
        <taxon>PACMAD clade</taxon>
        <taxon>Arundinoideae</taxon>
        <taxon>Arundineae</taxon>
        <taxon>Arundo</taxon>
    </lineage>
</organism>
<reference evidence="1" key="1">
    <citation type="submission" date="2014-09" db="EMBL/GenBank/DDBJ databases">
        <authorList>
            <person name="Magalhaes I.L.F."/>
            <person name="Oliveira U."/>
            <person name="Santos F.R."/>
            <person name="Vidigal T.H.D.A."/>
            <person name="Brescovit A.D."/>
            <person name="Santos A.J."/>
        </authorList>
    </citation>
    <scope>NUCLEOTIDE SEQUENCE</scope>
    <source>
        <tissue evidence="1">Shoot tissue taken approximately 20 cm above the soil surface</tissue>
    </source>
</reference>
<protein>
    <submittedName>
        <fullName evidence="1">Uncharacterized protein</fullName>
    </submittedName>
</protein>
<reference evidence="1" key="2">
    <citation type="journal article" date="2015" name="Data Brief">
        <title>Shoot transcriptome of the giant reed, Arundo donax.</title>
        <authorList>
            <person name="Barrero R.A."/>
            <person name="Guerrero F.D."/>
            <person name="Moolhuijzen P."/>
            <person name="Goolsby J.A."/>
            <person name="Tidwell J."/>
            <person name="Bellgard S.E."/>
            <person name="Bellgard M.I."/>
        </authorList>
    </citation>
    <scope>NUCLEOTIDE SEQUENCE</scope>
    <source>
        <tissue evidence="1">Shoot tissue taken approximately 20 cm above the soil surface</tissue>
    </source>
</reference>
<name>A0A0A9FAH7_ARUDO</name>
<accession>A0A0A9FAH7</accession>